<feature type="compositionally biased region" description="Basic residues" evidence="2">
    <location>
        <begin position="227"/>
        <end position="242"/>
    </location>
</feature>
<proteinExistence type="predicted"/>
<comment type="caution">
    <text evidence="3">The sequence shown here is derived from an EMBL/GenBank/DDBJ whole genome shotgun (WGS) entry which is preliminary data.</text>
</comment>
<dbReference type="VEuPathDB" id="FungiDB:RhiirA1_507611"/>
<name>A0A2N0QT32_9GLOM</name>
<protein>
    <submittedName>
        <fullName evidence="3">Uncharacterized protein</fullName>
    </submittedName>
</protein>
<evidence type="ECO:0000313" key="4">
    <source>
        <dbReference type="Proteomes" id="UP000232688"/>
    </source>
</evidence>
<dbReference type="EMBL" id="LLXH01003452">
    <property type="protein sequence ID" value="PKC54212.1"/>
    <property type="molecule type" value="Genomic_DNA"/>
</dbReference>
<organism evidence="3 4">
    <name type="scientific">Rhizophagus irregularis</name>
    <dbReference type="NCBI Taxonomy" id="588596"/>
    <lineage>
        <taxon>Eukaryota</taxon>
        <taxon>Fungi</taxon>
        <taxon>Fungi incertae sedis</taxon>
        <taxon>Mucoromycota</taxon>
        <taxon>Glomeromycotina</taxon>
        <taxon>Glomeromycetes</taxon>
        <taxon>Glomerales</taxon>
        <taxon>Glomeraceae</taxon>
        <taxon>Rhizophagus</taxon>
    </lineage>
</organism>
<evidence type="ECO:0000256" key="2">
    <source>
        <dbReference type="SAM" id="MobiDB-lite"/>
    </source>
</evidence>
<accession>A0A2N0QT32</accession>
<sequence>MEEVLKQYLEEFYRGFAGFELEHLQDFHNRNMKFNLAEYEIQHLEKDEIYGPGIIPIGILDNRKDKPSIAKILNYKMILTASLFTMKLGGETFARIIKKILRENSSEGAAAATTSNPMIISQVVVDPNATMTKDGKQLTAEEWNKEKTQIIDKMKACVEQSREKVNEANFLLKESTDARDKAKARIKSLENDLKIEREQIKSLENDVRILEQEKKKVTSEVATSSKMKSKTKSHNRRRKSKIKQSSTQEIKKGKITEIPVQQTSDDNYLEKYFAAQSHDLKFYDFPAYWKDEIIYEPVWFTI</sequence>
<dbReference type="AlphaFoldDB" id="A0A2N0QT32"/>
<evidence type="ECO:0000313" key="3">
    <source>
        <dbReference type="EMBL" id="PKC54212.1"/>
    </source>
</evidence>
<feature type="coiled-coil region" evidence="1">
    <location>
        <begin position="172"/>
        <end position="220"/>
    </location>
</feature>
<dbReference type="VEuPathDB" id="FungiDB:FUN_009089"/>
<keyword evidence="1" id="KW-0175">Coiled coil</keyword>
<reference evidence="3 4" key="1">
    <citation type="submission" date="2017-10" db="EMBL/GenBank/DDBJ databases">
        <title>Extensive intraspecific genome diversity in a model arbuscular mycorrhizal fungus.</title>
        <authorList>
            <person name="Chen E.C.H."/>
            <person name="Morin E."/>
            <person name="Baudet D."/>
            <person name="Noel J."/>
            <person name="Ndikumana S."/>
            <person name="Charron P."/>
            <person name="St-Onge C."/>
            <person name="Giorgi J."/>
            <person name="Grigoriev I.V."/>
            <person name="Roux C."/>
            <person name="Martin F.M."/>
            <person name="Corradi N."/>
        </authorList>
    </citation>
    <scope>NUCLEOTIDE SEQUENCE [LARGE SCALE GENOMIC DNA]</scope>
    <source>
        <strain evidence="3 4">A1</strain>
    </source>
</reference>
<gene>
    <name evidence="3" type="ORF">RhiirA1_507611</name>
</gene>
<reference evidence="3 4" key="2">
    <citation type="submission" date="2017-10" db="EMBL/GenBank/DDBJ databases">
        <title>Genome analyses suggest a sexual origin of heterokaryosis in a supposedly ancient asexual fungus.</title>
        <authorList>
            <person name="Corradi N."/>
            <person name="Sedzielewska K."/>
            <person name="Noel J."/>
            <person name="Charron P."/>
            <person name="Farinelli L."/>
            <person name="Marton T."/>
            <person name="Kruger M."/>
            <person name="Pelin A."/>
            <person name="Brachmann A."/>
            <person name="Corradi N."/>
        </authorList>
    </citation>
    <scope>NUCLEOTIDE SEQUENCE [LARGE SCALE GENOMIC DNA]</scope>
    <source>
        <strain evidence="3 4">A1</strain>
    </source>
</reference>
<feature type="region of interest" description="Disordered" evidence="2">
    <location>
        <begin position="220"/>
        <end position="248"/>
    </location>
</feature>
<dbReference type="Proteomes" id="UP000232688">
    <property type="component" value="Unassembled WGS sequence"/>
</dbReference>
<evidence type="ECO:0000256" key="1">
    <source>
        <dbReference type="SAM" id="Coils"/>
    </source>
</evidence>